<accession>A0ACB8SDK0</accession>
<evidence type="ECO:0000313" key="1">
    <source>
        <dbReference type="EMBL" id="KAI0054559.1"/>
    </source>
</evidence>
<name>A0ACB8SDK0_9AGAM</name>
<evidence type="ECO:0000313" key="2">
    <source>
        <dbReference type="Proteomes" id="UP000814140"/>
    </source>
</evidence>
<gene>
    <name evidence="1" type="ORF">BV25DRAFT_624838</name>
</gene>
<sequence>MGEELAAFFTSDAPENPCARCKKVVRNELLVYIKDRSGRKPGKNVCPACHDHIKSKGTTVQTGHQHEQQQVSQVQLPSDHQFIVSKQVAAAQRGEPSEVRAVGSIRPRRLSQERMPPPPLPAHSNHRPHVEVPGLPGRSSSDNAAIVTPRISISDGLGYQDAHKRYEETRLALRNRARNGSAHTVTVIARMATLTAGRLTPKLVENIMESIPDIPVRIGAIELKKIVFNALYPMFIQWSRGFHVPMPSLSTSSKTAEQRMGEAPRELSNTRMGQQSFTFIFQPTSTTISSSVAQTVTQDSVFVRLEGYFPFPGEIKNADQTS</sequence>
<dbReference type="EMBL" id="MU277393">
    <property type="protein sequence ID" value="KAI0054559.1"/>
    <property type="molecule type" value="Genomic_DNA"/>
</dbReference>
<reference evidence="1" key="1">
    <citation type="submission" date="2021-03" db="EMBL/GenBank/DDBJ databases">
        <authorList>
            <consortium name="DOE Joint Genome Institute"/>
            <person name="Ahrendt S."/>
            <person name="Looney B.P."/>
            <person name="Miyauchi S."/>
            <person name="Morin E."/>
            <person name="Drula E."/>
            <person name="Courty P.E."/>
            <person name="Chicoki N."/>
            <person name="Fauchery L."/>
            <person name="Kohler A."/>
            <person name="Kuo A."/>
            <person name="Labutti K."/>
            <person name="Pangilinan J."/>
            <person name="Lipzen A."/>
            <person name="Riley R."/>
            <person name="Andreopoulos W."/>
            <person name="He G."/>
            <person name="Johnson J."/>
            <person name="Barry K.W."/>
            <person name="Grigoriev I.V."/>
            <person name="Nagy L."/>
            <person name="Hibbett D."/>
            <person name="Henrissat B."/>
            <person name="Matheny P.B."/>
            <person name="Labbe J."/>
            <person name="Martin F."/>
        </authorList>
    </citation>
    <scope>NUCLEOTIDE SEQUENCE</scope>
    <source>
        <strain evidence="1">HHB10654</strain>
    </source>
</reference>
<comment type="caution">
    <text evidence="1">The sequence shown here is derived from an EMBL/GenBank/DDBJ whole genome shotgun (WGS) entry which is preliminary data.</text>
</comment>
<reference evidence="1" key="2">
    <citation type="journal article" date="2022" name="New Phytol.">
        <title>Evolutionary transition to the ectomycorrhizal habit in the genomes of a hyperdiverse lineage of mushroom-forming fungi.</title>
        <authorList>
            <person name="Looney B."/>
            <person name="Miyauchi S."/>
            <person name="Morin E."/>
            <person name="Drula E."/>
            <person name="Courty P.E."/>
            <person name="Kohler A."/>
            <person name="Kuo A."/>
            <person name="LaButti K."/>
            <person name="Pangilinan J."/>
            <person name="Lipzen A."/>
            <person name="Riley R."/>
            <person name="Andreopoulos W."/>
            <person name="He G."/>
            <person name="Johnson J."/>
            <person name="Nolan M."/>
            <person name="Tritt A."/>
            <person name="Barry K.W."/>
            <person name="Grigoriev I.V."/>
            <person name="Nagy L.G."/>
            <person name="Hibbett D."/>
            <person name="Henrissat B."/>
            <person name="Matheny P.B."/>
            <person name="Labbe J."/>
            <person name="Martin F.M."/>
        </authorList>
    </citation>
    <scope>NUCLEOTIDE SEQUENCE</scope>
    <source>
        <strain evidence="1">HHB10654</strain>
    </source>
</reference>
<keyword evidence="2" id="KW-1185">Reference proteome</keyword>
<proteinExistence type="predicted"/>
<protein>
    <submittedName>
        <fullName evidence="1">Uncharacterized protein</fullName>
    </submittedName>
</protein>
<organism evidence="1 2">
    <name type="scientific">Artomyces pyxidatus</name>
    <dbReference type="NCBI Taxonomy" id="48021"/>
    <lineage>
        <taxon>Eukaryota</taxon>
        <taxon>Fungi</taxon>
        <taxon>Dikarya</taxon>
        <taxon>Basidiomycota</taxon>
        <taxon>Agaricomycotina</taxon>
        <taxon>Agaricomycetes</taxon>
        <taxon>Russulales</taxon>
        <taxon>Auriscalpiaceae</taxon>
        <taxon>Artomyces</taxon>
    </lineage>
</organism>
<dbReference type="Proteomes" id="UP000814140">
    <property type="component" value="Unassembled WGS sequence"/>
</dbReference>